<feature type="compositionally biased region" description="Polar residues" evidence="1">
    <location>
        <begin position="118"/>
        <end position="133"/>
    </location>
</feature>
<dbReference type="PANTHER" id="PTHR33077:SF17">
    <property type="entry name" value="PROTEIN TIFY 5B"/>
    <property type="match status" value="1"/>
</dbReference>
<dbReference type="InterPro" id="IPR040390">
    <property type="entry name" value="TIFY/JAZ"/>
</dbReference>
<dbReference type="GO" id="GO:2000022">
    <property type="term" value="P:regulation of jasmonic acid mediated signaling pathway"/>
    <property type="evidence" value="ECO:0007669"/>
    <property type="project" value="TreeGrafter"/>
</dbReference>
<feature type="region of interest" description="Disordered" evidence="1">
    <location>
        <begin position="90"/>
        <end position="163"/>
    </location>
</feature>
<feature type="compositionally biased region" description="Polar residues" evidence="1">
    <location>
        <begin position="141"/>
        <end position="163"/>
    </location>
</feature>
<dbReference type="Proteomes" id="UP000233837">
    <property type="component" value="Unassembled WGS sequence"/>
</dbReference>
<gene>
    <name evidence="2" type="primary">TIFY5A</name>
    <name evidence="2" type="ORF">MA16_Dca026430</name>
</gene>
<dbReference type="AlphaFoldDB" id="A0A2I0X1D8"/>
<reference evidence="2 3" key="1">
    <citation type="journal article" date="2016" name="Sci. Rep.">
        <title>The Dendrobium catenatum Lindl. genome sequence provides insights into polysaccharide synthase, floral development and adaptive evolution.</title>
        <authorList>
            <person name="Zhang G.Q."/>
            <person name="Xu Q."/>
            <person name="Bian C."/>
            <person name="Tsai W.C."/>
            <person name="Yeh C.M."/>
            <person name="Liu K.W."/>
            <person name="Yoshida K."/>
            <person name="Zhang L.S."/>
            <person name="Chang S.B."/>
            <person name="Chen F."/>
            <person name="Shi Y."/>
            <person name="Su Y.Y."/>
            <person name="Zhang Y.Q."/>
            <person name="Chen L.J."/>
            <person name="Yin Y."/>
            <person name="Lin M."/>
            <person name="Huang H."/>
            <person name="Deng H."/>
            <person name="Wang Z.W."/>
            <person name="Zhu S.L."/>
            <person name="Zhao X."/>
            <person name="Deng C."/>
            <person name="Niu S.C."/>
            <person name="Huang J."/>
            <person name="Wang M."/>
            <person name="Liu G.H."/>
            <person name="Yang H.J."/>
            <person name="Xiao X.J."/>
            <person name="Hsiao Y.Y."/>
            <person name="Wu W.L."/>
            <person name="Chen Y.Y."/>
            <person name="Mitsuda N."/>
            <person name="Ohme-Takagi M."/>
            <person name="Luo Y.B."/>
            <person name="Van de Peer Y."/>
            <person name="Liu Z.J."/>
        </authorList>
    </citation>
    <scope>NUCLEOTIDE SEQUENCE [LARGE SCALE GENOMIC DNA]</scope>
    <source>
        <tissue evidence="2">The whole plant</tissue>
    </source>
</reference>
<dbReference type="GO" id="GO:0005634">
    <property type="term" value="C:nucleus"/>
    <property type="evidence" value="ECO:0007669"/>
    <property type="project" value="TreeGrafter"/>
</dbReference>
<name>A0A2I0X1D8_9ASPA</name>
<evidence type="ECO:0000313" key="2">
    <source>
        <dbReference type="EMBL" id="PKU81697.1"/>
    </source>
</evidence>
<evidence type="ECO:0000313" key="3">
    <source>
        <dbReference type="Proteomes" id="UP000233837"/>
    </source>
</evidence>
<feature type="compositionally biased region" description="Low complexity" evidence="1">
    <location>
        <begin position="17"/>
        <end position="29"/>
    </location>
</feature>
<accession>A0A2I0X1D8</accession>
<evidence type="ECO:0000256" key="1">
    <source>
        <dbReference type="SAM" id="MobiDB-lite"/>
    </source>
</evidence>
<protein>
    <submittedName>
        <fullName evidence="2">Protein TIFY 5A</fullName>
    </submittedName>
</protein>
<dbReference type="GO" id="GO:0031347">
    <property type="term" value="P:regulation of defense response"/>
    <property type="evidence" value="ECO:0007669"/>
    <property type="project" value="TreeGrafter"/>
</dbReference>
<reference evidence="2 3" key="2">
    <citation type="journal article" date="2017" name="Nature">
        <title>The Apostasia genome and the evolution of orchids.</title>
        <authorList>
            <person name="Zhang G.Q."/>
            <person name="Liu K.W."/>
            <person name="Li Z."/>
            <person name="Lohaus R."/>
            <person name="Hsiao Y.Y."/>
            <person name="Niu S.C."/>
            <person name="Wang J.Y."/>
            <person name="Lin Y.C."/>
            <person name="Xu Q."/>
            <person name="Chen L.J."/>
            <person name="Yoshida K."/>
            <person name="Fujiwara S."/>
            <person name="Wang Z.W."/>
            <person name="Zhang Y.Q."/>
            <person name="Mitsuda N."/>
            <person name="Wang M."/>
            <person name="Liu G.H."/>
            <person name="Pecoraro L."/>
            <person name="Huang H.X."/>
            <person name="Xiao X.J."/>
            <person name="Lin M."/>
            <person name="Wu X.Y."/>
            <person name="Wu W.L."/>
            <person name="Chen Y.Y."/>
            <person name="Chang S.B."/>
            <person name="Sakamoto S."/>
            <person name="Ohme-Takagi M."/>
            <person name="Yagi M."/>
            <person name="Zeng S.J."/>
            <person name="Shen C.Y."/>
            <person name="Yeh C.M."/>
            <person name="Luo Y.B."/>
            <person name="Tsai W.C."/>
            <person name="Van de Peer Y."/>
            <person name="Liu Z.J."/>
        </authorList>
    </citation>
    <scope>NUCLEOTIDE SEQUENCE [LARGE SCALE GENOMIC DNA]</scope>
    <source>
        <tissue evidence="2">The whole plant</tissue>
    </source>
</reference>
<keyword evidence="3" id="KW-1185">Reference proteome</keyword>
<dbReference type="PANTHER" id="PTHR33077">
    <property type="entry name" value="PROTEIN TIFY 4A-RELATED-RELATED"/>
    <property type="match status" value="1"/>
</dbReference>
<sequence length="163" mass="17388">MASGNIDCDTELSLTPGGRSSSSRNQSGDGRPGVSVRGPPATPAAGDLQQKISIFYGGQVCICDVTEIQVTTSLVITARAIICMAKREMEEKMKRSGQSASALGGSWPEPAPAPDHQVLNSRLSMKRSLQSFLQKRKTRACESSTPYPTQKEQNLHSDSSSSS</sequence>
<proteinExistence type="predicted"/>
<dbReference type="STRING" id="906689.A0A2I0X1D8"/>
<dbReference type="EMBL" id="KZ502226">
    <property type="protein sequence ID" value="PKU81697.1"/>
    <property type="molecule type" value="Genomic_DNA"/>
</dbReference>
<organism evidence="2 3">
    <name type="scientific">Dendrobium catenatum</name>
    <dbReference type="NCBI Taxonomy" id="906689"/>
    <lineage>
        <taxon>Eukaryota</taxon>
        <taxon>Viridiplantae</taxon>
        <taxon>Streptophyta</taxon>
        <taxon>Embryophyta</taxon>
        <taxon>Tracheophyta</taxon>
        <taxon>Spermatophyta</taxon>
        <taxon>Magnoliopsida</taxon>
        <taxon>Liliopsida</taxon>
        <taxon>Asparagales</taxon>
        <taxon>Orchidaceae</taxon>
        <taxon>Epidendroideae</taxon>
        <taxon>Malaxideae</taxon>
        <taxon>Dendrobiinae</taxon>
        <taxon>Dendrobium</taxon>
    </lineage>
</organism>
<feature type="region of interest" description="Disordered" evidence="1">
    <location>
        <begin position="1"/>
        <end position="44"/>
    </location>
</feature>
<dbReference type="GO" id="GO:0009611">
    <property type="term" value="P:response to wounding"/>
    <property type="evidence" value="ECO:0007669"/>
    <property type="project" value="TreeGrafter"/>
</dbReference>